<dbReference type="Proteomes" id="UP000187203">
    <property type="component" value="Unassembled WGS sequence"/>
</dbReference>
<evidence type="ECO:0000313" key="2">
    <source>
        <dbReference type="Proteomes" id="UP000187203"/>
    </source>
</evidence>
<comment type="caution">
    <text evidence="1">The sequence shown here is derived from an EMBL/GenBank/DDBJ whole genome shotgun (WGS) entry which is preliminary data.</text>
</comment>
<dbReference type="STRING" id="93759.A0A1R3IL86"/>
<protein>
    <submittedName>
        <fullName evidence="1">Uncharacterized protein</fullName>
    </submittedName>
</protein>
<gene>
    <name evidence="1" type="ORF">COLO4_22600</name>
</gene>
<name>A0A1R3IL86_9ROSI</name>
<dbReference type="AlphaFoldDB" id="A0A1R3IL86"/>
<sequence length="122" mass="13828">MFFSSQFDGISAFSGGGLMPSLSSQLANSTSSPAKVQIHSQNSLSFSNLSTLYDFFRNLFSFCLRRFPVVEKRWRAAYQTESESTVDDPVKYDVYSSISNSELAAAFFERKRRERRTVCGFT</sequence>
<reference evidence="2" key="1">
    <citation type="submission" date="2013-09" db="EMBL/GenBank/DDBJ databases">
        <title>Corchorus olitorius genome sequencing.</title>
        <authorList>
            <person name="Alam M."/>
            <person name="Haque M.S."/>
            <person name="Islam M.S."/>
            <person name="Emdad E.M."/>
            <person name="Islam M.M."/>
            <person name="Ahmed B."/>
            <person name="Halim A."/>
            <person name="Hossen Q.M.M."/>
            <person name="Hossain M.Z."/>
            <person name="Ahmed R."/>
            <person name="Khan M.M."/>
            <person name="Islam R."/>
            <person name="Rashid M.M."/>
            <person name="Khan S.A."/>
            <person name="Rahman M.S."/>
            <person name="Alam M."/>
            <person name="Yahiya A.S."/>
            <person name="Khan M.S."/>
            <person name="Azam M.S."/>
            <person name="Haque T."/>
            <person name="Lashkar M.Z.H."/>
            <person name="Akhand A.I."/>
            <person name="Morshed G."/>
            <person name="Roy S."/>
            <person name="Uddin K.S."/>
            <person name="Rabeya T."/>
            <person name="Hossain A.S."/>
            <person name="Chowdhury A."/>
            <person name="Snigdha A.R."/>
            <person name="Mortoza M.S."/>
            <person name="Matin S.A."/>
            <person name="Hoque S.M.E."/>
            <person name="Islam M.K."/>
            <person name="Roy D.K."/>
            <person name="Haider R."/>
            <person name="Moosa M.M."/>
            <person name="Elias S.M."/>
            <person name="Hasan A.M."/>
            <person name="Jahan S."/>
            <person name="Shafiuddin M."/>
            <person name="Mahmood N."/>
            <person name="Shommy N.S."/>
        </authorList>
    </citation>
    <scope>NUCLEOTIDE SEQUENCE [LARGE SCALE GENOMIC DNA]</scope>
    <source>
        <strain evidence="2">cv. O-4</strain>
    </source>
</reference>
<proteinExistence type="predicted"/>
<dbReference type="EMBL" id="AWUE01017993">
    <property type="protein sequence ID" value="OMO83323.1"/>
    <property type="molecule type" value="Genomic_DNA"/>
</dbReference>
<evidence type="ECO:0000313" key="1">
    <source>
        <dbReference type="EMBL" id="OMO83323.1"/>
    </source>
</evidence>
<accession>A0A1R3IL86</accession>
<organism evidence="1 2">
    <name type="scientific">Corchorus olitorius</name>
    <dbReference type="NCBI Taxonomy" id="93759"/>
    <lineage>
        <taxon>Eukaryota</taxon>
        <taxon>Viridiplantae</taxon>
        <taxon>Streptophyta</taxon>
        <taxon>Embryophyta</taxon>
        <taxon>Tracheophyta</taxon>
        <taxon>Spermatophyta</taxon>
        <taxon>Magnoliopsida</taxon>
        <taxon>eudicotyledons</taxon>
        <taxon>Gunneridae</taxon>
        <taxon>Pentapetalae</taxon>
        <taxon>rosids</taxon>
        <taxon>malvids</taxon>
        <taxon>Malvales</taxon>
        <taxon>Malvaceae</taxon>
        <taxon>Grewioideae</taxon>
        <taxon>Apeibeae</taxon>
        <taxon>Corchorus</taxon>
    </lineage>
</organism>
<keyword evidence="2" id="KW-1185">Reference proteome</keyword>